<dbReference type="PANTHER" id="PTHR11545">
    <property type="entry name" value="RIBOSOMAL PROTEIN L13"/>
    <property type="match status" value="1"/>
</dbReference>
<dbReference type="Proteomes" id="UP000325030">
    <property type="component" value="Chromosome"/>
</dbReference>
<dbReference type="AlphaFoldDB" id="A0A510E5W7"/>
<evidence type="ECO:0000256" key="2">
    <source>
        <dbReference type="ARBA" id="ARBA00022980"/>
    </source>
</evidence>
<dbReference type="PANTHER" id="PTHR11545:SF3">
    <property type="entry name" value="LARGE RIBOSOMAL SUBUNIT PROTEIN UL13"/>
    <property type="match status" value="1"/>
</dbReference>
<dbReference type="PIRSF" id="PIRSF002181">
    <property type="entry name" value="Ribosomal_L13"/>
    <property type="match status" value="1"/>
</dbReference>
<keyword evidence="7" id="KW-1185">Reference proteome</keyword>
<dbReference type="GO" id="GO:0022625">
    <property type="term" value="C:cytosolic large ribosomal subunit"/>
    <property type="evidence" value="ECO:0007669"/>
    <property type="project" value="UniProtKB-UniRule"/>
</dbReference>
<accession>A0A510E5W7</accession>
<dbReference type="Proteomes" id="UP000322983">
    <property type="component" value="Chromosome"/>
</dbReference>
<dbReference type="NCBIfam" id="TIGR01077">
    <property type="entry name" value="L13_A_E"/>
    <property type="match status" value="1"/>
</dbReference>
<dbReference type="NCBIfam" id="NF005004">
    <property type="entry name" value="PRK06394.1"/>
    <property type="match status" value="1"/>
</dbReference>
<dbReference type="GeneID" id="41718313"/>
<comment type="subunit">
    <text evidence="4">Part of the 50S ribosomal subunit.</text>
</comment>
<dbReference type="GO" id="GO:0003729">
    <property type="term" value="F:mRNA binding"/>
    <property type="evidence" value="ECO:0007669"/>
    <property type="project" value="TreeGrafter"/>
</dbReference>
<dbReference type="InterPro" id="IPR005755">
    <property type="entry name" value="Ribosomal_uL13_euk/arc"/>
</dbReference>
<dbReference type="InterPro" id="IPR005823">
    <property type="entry name" value="Ribosomal_uL13_bac-type"/>
</dbReference>
<comment type="function">
    <text evidence="4">This protein is one of the early assembly proteins of the 50S ribosomal subunit, although it is not seen to bind rRNA by itself. It is important during the early stages of 50S assembly.</text>
</comment>
<dbReference type="InterPro" id="IPR036899">
    <property type="entry name" value="Ribosomal_uL13_sf"/>
</dbReference>
<dbReference type="OrthoDB" id="7668at2157"/>
<evidence type="ECO:0000313" key="7">
    <source>
        <dbReference type="Proteomes" id="UP000322983"/>
    </source>
</evidence>
<dbReference type="EMBL" id="AP018929">
    <property type="protein sequence ID" value="BBG24642.1"/>
    <property type="molecule type" value="Genomic_DNA"/>
</dbReference>
<dbReference type="HAMAP" id="MF_01366">
    <property type="entry name" value="Ribosomal_uL13"/>
    <property type="match status" value="1"/>
</dbReference>
<dbReference type="InterPro" id="IPR005822">
    <property type="entry name" value="Ribosomal_uL13"/>
</dbReference>
<dbReference type="SUPFAM" id="SSF52161">
    <property type="entry name" value="Ribosomal protein L13"/>
    <property type="match status" value="1"/>
</dbReference>
<gene>
    <name evidence="4" type="primary">rpl13</name>
    <name evidence="5" type="ORF">IC006_1973</name>
    <name evidence="6" type="ORF">IC007_1981</name>
</gene>
<sequence>MSSQTSSSQASPSVVIDADGQILGRLATNVVRLLKEGKKVEVVNVEKIILSGPKNRVLASYTLMFDVKTLFNPYTNSVIRPRSPERIFKRTIRGMLPRGQKGMRMLKMVKAYIGVPEHLANKEKIKPSTSDGARLKGKFVTLYEVSKSLGWKE</sequence>
<dbReference type="STRING" id="1294262.GCA_001316085_00017"/>
<dbReference type="GO" id="GO:0006412">
    <property type="term" value="P:translation"/>
    <property type="evidence" value="ECO:0007669"/>
    <property type="project" value="UniProtKB-UniRule"/>
</dbReference>
<dbReference type="EMBL" id="AP018930">
    <property type="protein sequence ID" value="BBG27430.1"/>
    <property type="molecule type" value="Genomic_DNA"/>
</dbReference>
<comment type="similarity">
    <text evidence="1 4">Belongs to the universal ribosomal protein uL13 family.</text>
</comment>
<accession>A0A510DWN6</accession>
<evidence type="ECO:0000256" key="3">
    <source>
        <dbReference type="ARBA" id="ARBA00023274"/>
    </source>
</evidence>
<evidence type="ECO:0000256" key="1">
    <source>
        <dbReference type="ARBA" id="ARBA00006227"/>
    </source>
</evidence>
<evidence type="ECO:0000313" key="6">
    <source>
        <dbReference type="EMBL" id="BBG27430.1"/>
    </source>
</evidence>
<dbReference type="GO" id="GO:0003735">
    <property type="term" value="F:structural constituent of ribosome"/>
    <property type="evidence" value="ECO:0007669"/>
    <property type="project" value="UniProtKB-UniRule"/>
</dbReference>
<keyword evidence="2 4" id="KW-0689">Ribosomal protein</keyword>
<evidence type="ECO:0000256" key="4">
    <source>
        <dbReference type="HAMAP-Rule" id="MF_01366"/>
    </source>
</evidence>
<dbReference type="RefSeq" id="WP_149528642.1">
    <property type="nucleotide sequence ID" value="NZ_AP018929.1"/>
</dbReference>
<dbReference type="CDD" id="cd00392">
    <property type="entry name" value="Ribosomal_L13"/>
    <property type="match status" value="1"/>
</dbReference>
<dbReference type="GO" id="GO:0017148">
    <property type="term" value="P:negative regulation of translation"/>
    <property type="evidence" value="ECO:0007669"/>
    <property type="project" value="TreeGrafter"/>
</dbReference>
<evidence type="ECO:0000313" key="5">
    <source>
        <dbReference type="EMBL" id="BBG24642.1"/>
    </source>
</evidence>
<reference evidence="8" key="1">
    <citation type="submission" date="2018-09" db="EMBL/GenBank/DDBJ databases">
        <title>Complete Genome Sequencing of Sulfolobus sp. JCM 16834.</title>
        <authorList>
            <person name="Kato S."/>
            <person name="Itoh T."/>
            <person name="Ohkuma M."/>
        </authorList>
    </citation>
    <scope>NUCLEOTIDE SEQUENCE [LARGE SCALE GENOMIC DNA]</scope>
    <source>
        <strain evidence="8">IC-007</strain>
    </source>
</reference>
<dbReference type="Pfam" id="PF00572">
    <property type="entry name" value="Ribosomal_L13"/>
    <property type="match status" value="1"/>
</dbReference>
<keyword evidence="3 4" id="KW-0687">Ribonucleoprotein</keyword>
<name>A0A510E5W7_9CREN</name>
<proteinExistence type="inferred from homology"/>
<protein>
    <recommendedName>
        <fullName evidence="4">Large ribosomal subunit protein uL13</fullName>
    </recommendedName>
</protein>
<dbReference type="Gene3D" id="3.90.1180.10">
    <property type="entry name" value="Ribosomal protein L13"/>
    <property type="match status" value="1"/>
</dbReference>
<organism evidence="6 8">
    <name type="scientific">Sulfuracidifex tepidarius</name>
    <dbReference type="NCBI Taxonomy" id="1294262"/>
    <lineage>
        <taxon>Archaea</taxon>
        <taxon>Thermoproteota</taxon>
        <taxon>Thermoprotei</taxon>
        <taxon>Sulfolobales</taxon>
        <taxon>Sulfolobaceae</taxon>
        <taxon>Sulfuracidifex</taxon>
    </lineage>
</organism>
<evidence type="ECO:0000313" key="8">
    <source>
        <dbReference type="Proteomes" id="UP000325030"/>
    </source>
</evidence>
<dbReference type="KEGG" id="step:IC006_1973"/>
<reference evidence="6 7" key="2">
    <citation type="journal article" date="2020" name="Int. J. Syst. Evol. Microbiol.">
        <title>Sulfuracidifex tepidarius gen. nov., sp. nov. and transfer of Sulfolobus metallicus Huber and Stetter 1992 to the genus Sulfuracidifex as Sulfuracidifex metallicus comb. nov.</title>
        <authorList>
            <person name="Itoh T."/>
            <person name="Miura T."/>
            <person name="Sakai H.D."/>
            <person name="Kato S."/>
            <person name="Ohkuma M."/>
            <person name="Takashina T."/>
        </authorList>
    </citation>
    <scope>NUCLEOTIDE SEQUENCE</scope>
    <source>
        <strain evidence="5 7">IC-006</strain>
        <strain evidence="6">IC-007</strain>
    </source>
</reference>